<dbReference type="Proteomes" id="UP001501867">
    <property type="component" value="Unassembled WGS sequence"/>
</dbReference>
<dbReference type="InterPro" id="IPR042001">
    <property type="entry name" value="Sortase_F"/>
</dbReference>
<keyword evidence="2" id="KW-0732">Signal</keyword>
<proteinExistence type="predicted"/>
<evidence type="ECO:0000313" key="3">
    <source>
        <dbReference type="EMBL" id="GAA0302678.1"/>
    </source>
</evidence>
<name>A0ABN0VHM6_9ACTN</name>
<evidence type="ECO:0000256" key="1">
    <source>
        <dbReference type="ARBA" id="ARBA00022801"/>
    </source>
</evidence>
<accession>A0ABN0VHM6</accession>
<dbReference type="Pfam" id="PF04203">
    <property type="entry name" value="Sortase"/>
    <property type="match status" value="1"/>
</dbReference>
<dbReference type="InterPro" id="IPR023365">
    <property type="entry name" value="Sortase_dom-sf"/>
</dbReference>
<reference evidence="3 4" key="1">
    <citation type="journal article" date="2019" name="Int. J. Syst. Evol. Microbiol.">
        <title>The Global Catalogue of Microorganisms (GCM) 10K type strain sequencing project: providing services to taxonomists for standard genome sequencing and annotation.</title>
        <authorList>
            <consortium name="The Broad Institute Genomics Platform"/>
            <consortium name="The Broad Institute Genome Sequencing Center for Infectious Disease"/>
            <person name="Wu L."/>
            <person name="Ma J."/>
        </authorList>
    </citation>
    <scope>NUCLEOTIDE SEQUENCE [LARGE SCALE GENOMIC DNA]</scope>
    <source>
        <strain evidence="3 4">JCM 4505</strain>
    </source>
</reference>
<dbReference type="RefSeq" id="WP_344162865.1">
    <property type="nucleotide sequence ID" value="NZ_BAAABV010000023.1"/>
</dbReference>
<comment type="caution">
    <text evidence="3">The sequence shown here is derived from an EMBL/GenBank/DDBJ whole genome shotgun (WGS) entry which is preliminary data.</text>
</comment>
<sequence>MPESAPTRRRGGRARRAAALAGAAALAAALASGCAAGDGAHRDTAAAVASVSALPPSVPDRVEIPSLHVDAHLDAVGLDPQGVMREPDFAKPRDAAWYQDGPTPGEPGAAAIVGHMDTPQAPQAVFFHLKDIAEGGEIDVHRADGTTAVFTVDAVDTFKKDAFPTSEVYGDTHGKAELRLITCGGSLTPDRHWDSNVVVFAHLTGKA</sequence>
<dbReference type="Gene3D" id="2.40.260.10">
    <property type="entry name" value="Sortase"/>
    <property type="match status" value="1"/>
</dbReference>
<protein>
    <recommendedName>
        <fullName evidence="5">Class F sortase</fullName>
    </recommendedName>
</protein>
<keyword evidence="1" id="KW-0378">Hydrolase</keyword>
<organism evidence="3 4">
    <name type="scientific">Streptomyces polychromogenes</name>
    <dbReference type="NCBI Taxonomy" id="67342"/>
    <lineage>
        <taxon>Bacteria</taxon>
        <taxon>Bacillati</taxon>
        <taxon>Actinomycetota</taxon>
        <taxon>Actinomycetes</taxon>
        <taxon>Kitasatosporales</taxon>
        <taxon>Streptomycetaceae</taxon>
        <taxon>Streptomyces</taxon>
    </lineage>
</organism>
<feature type="signal peptide" evidence="2">
    <location>
        <begin position="1"/>
        <end position="36"/>
    </location>
</feature>
<evidence type="ECO:0008006" key="5">
    <source>
        <dbReference type="Google" id="ProtNLM"/>
    </source>
</evidence>
<feature type="chain" id="PRO_5047041445" description="Class F sortase" evidence="2">
    <location>
        <begin position="37"/>
        <end position="207"/>
    </location>
</feature>
<dbReference type="SUPFAM" id="SSF63817">
    <property type="entry name" value="Sortase"/>
    <property type="match status" value="1"/>
</dbReference>
<dbReference type="CDD" id="cd05829">
    <property type="entry name" value="Sortase_F"/>
    <property type="match status" value="1"/>
</dbReference>
<dbReference type="NCBIfam" id="NF033748">
    <property type="entry name" value="class_F_sortase"/>
    <property type="match status" value="1"/>
</dbReference>
<dbReference type="EMBL" id="BAAABV010000023">
    <property type="protein sequence ID" value="GAA0302678.1"/>
    <property type="molecule type" value="Genomic_DNA"/>
</dbReference>
<gene>
    <name evidence="3" type="ORF">GCM10010302_46450</name>
</gene>
<evidence type="ECO:0000313" key="4">
    <source>
        <dbReference type="Proteomes" id="UP001501867"/>
    </source>
</evidence>
<keyword evidence="4" id="KW-1185">Reference proteome</keyword>
<evidence type="ECO:0000256" key="2">
    <source>
        <dbReference type="SAM" id="SignalP"/>
    </source>
</evidence>
<dbReference type="InterPro" id="IPR005754">
    <property type="entry name" value="Sortase"/>
</dbReference>